<keyword evidence="2" id="KW-1185">Reference proteome</keyword>
<evidence type="ECO:0000313" key="1">
    <source>
        <dbReference type="EMBL" id="SDN73115.1"/>
    </source>
</evidence>
<dbReference type="EMBL" id="FNHI01000036">
    <property type="protein sequence ID" value="SDN73115.1"/>
    <property type="molecule type" value="Genomic_DNA"/>
</dbReference>
<protein>
    <submittedName>
        <fullName evidence="1">Uncharacterized protein</fullName>
    </submittedName>
</protein>
<proteinExistence type="predicted"/>
<sequence length="69" mass="6898">MARAGFVSSFACSRVCGSGDVDDVSGPHAGELCQDGGGMLVPLKRLAGGVGLGKGLSRRGKDIAGHARK</sequence>
<gene>
    <name evidence="1" type="ORF">SAMN05444921_1365</name>
</gene>
<evidence type="ECO:0000313" key="2">
    <source>
        <dbReference type="Proteomes" id="UP000199063"/>
    </source>
</evidence>
<accession>A0A1H0DSI9</accession>
<dbReference type="AlphaFoldDB" id="A0A1H0DSI9"/>
<dbReference type="Proteomes" id="UP000199063">
    <property type="component" value="Unassembled WGS sequence"/>
</dbReference>
<reference evidence="2" key="1">
    <citation type="submission" date="2016-10" db="EMBL/GenBank/DDBJ databases">
        <authorList>
            <person name="Varghese N."/>
            <person name="Submissions S."/>
        </authorList>
    </citation>
    <scope>NUCLEOTIDE SEQUENCE [LARGE SCALE GENOMIC DNA]</scope>
    <source>
        <strain evidence="2">CGMCC 4.7042</strain>
    </source>
</reference>
<name>A0A1H0DSI9_9ACTN</name>
<organism evidence="1 2">
    <name type="scientific">Streptomyces wuyuanensis</name>
    <dbReference type="NCBI Taxonomy" id="1196353"/>
    <lineage>
        <taxon>Bacteria</taxon>
        <taxon>Bacillati</taxon>
        <taxon>Actinomycetota</taxon>
        <taxon>Actinomycetes</taxon>
        <taxon>Kitasatosporales</taxon>
        <taxon>Streptomycetaceae</taxon>
        <taxon>Streptomyces</taxon>
    </lineage>
</organism>